<dbReference type="PANTHER" id="PTHR13610">
    <property type="entry name" value="METHYLTRANSFERASE DOMAIN-CONTAINING PROTEIN"/>
    <property type="match status" value="1"/>
</dbReference>
<protein>
    <recommendedName>
        <fullName evidence="8">Methyltransferase domain-containing protein</fullName>
    </recommendedName>
</protein>
<evidence type="ECO:0000256" key="3">
    <source>
        <dbReference type="ARBA" id="ARBA00022679"/>
    </source>
</evidence>
<dbReference type="GO" id="GO:1905706">
    <property type="term" value="P:regulation of mitochondrial ATP synthesis coupled proton transport"/>
    <property type="evidence" value="ECO:0007669"/>
    <property type="project" value="TreeGrafter"/>
</dbReference>
<dbReference type="PANTHER" id="PTHR13610:SF11">
    <property type="entry name" value="METHYLTRANSFERASE DOMAIN-CONTAINING PROTEIN"/>
    <property type="match status" value="1"/>
</dbReference>
<name>A0A1E7FEK3_9STRA</name>
<feature type="region of interest" description="Disordered" evidence="5">
    <location>
        <begin position="294"/>
        <end position="324"/>
    </location>
</feature>
<dbReference type="InParanoid" id="A0A1E7FEK3"/>
<evidence type="ECO:0000256" key="2">
    <source>
        <dbReference type="ARBA" id="ARBA00022603"/>
    </source>
</evidence>
<dbReference type="SUPFAM" id="SSF53335">
    <property type="entry name" value="S-adenosyl-L-methionine-dependent methyltransferases"/>
    <property type="match status" value="1"/>
</dbReference>
<accession>A0A1E7FEK3</accession>
<dbReference type="InterPro" id="IPR026170">
    <property type="entry name" value="FAM173A/B"/>
</dbReference>
<dbReference type="GO" id="GO:0005739">
    <property type="term" value="C:mitochondrion"/>
    <property type="evidence" value="ECO:0007669"/>
    <property type="project" value="TreeGrafter"/>
</dbReference>
<evidence type="ECO:0000256" key="1">
    <source>
        <dbReference type="ARBA" id="ARBA00010633"/>
    </source>
</evidence>
<sequence length="337" mass="38264">MIDLMIKRIYSCGLYRGVSIRIRQLEKVPNVSSCSNHRFFATSTTSTTSNTAVNNRRPRKKRGNYEQFSEAKLATSMMATTTSLAAPFQYSGDSIDDYKKKAELSPWVPVPDSVARKIFDRAIPEHNDGTEIIKKDEVHVELGSGDGRVNFHAIEYGVSESIGIDVDEDIVKLADERLKRIHPRPNLNFIVSDLLDPTSPAWNEHVPRATILTMYFAKDGLEKIRPYLEQALRGKRCKIFTCGYPMPGWESQIVETVLDMPIHFYDWGNNEVNMMVLQPSDSFVDRLPAGKMIKGGGAPSDHMDQYMSRKNKKSTYKKDPLPGYHPDDLIDDDWNNI</sequence>
<keyword evidence="2" id="KW-0489">Methyltransferase</keyword>
<dbReference type="CDD" id="cd02440">
    <property type="entry name" value="AdoMet_MTases"/>
    <property type="match status" value="1"/>
</dbReference>
<dbReference type="AlphaFoldDB" id="A0A1E7FEK3"/>
<gene>
    <name evidence="6" type="ORF">FRACYDRAFT_261309</name>
</gene>
<reference evidence="6 7" key="1">
    <citation type="submission" date="2016-09" db="EMBL/GenBank/DDBJ databases">
        <title>Extensive genetic diversity and differential bi-allelic expression allows diatom success in the polar Southern Ocean.</title>
        <authorList>
            <consortium name="DOE Joint Genome Institute"/>
            <person name="Mock T."/>
            <person name="Otillar R.P."/>
            <person name="Strauss J."/>
            <person name="Dupont C."/>
            <person name="Frickenhaus S."/>
            <person name="Maumus F."/>
            <person name="Mcmullan M."/>
            <person name="Sanges R."/>
            <person name="Schmutz J."/>
            <person name="Toseland A."/>
            <person name="Valas R."/>
            <person name="Veluchamy A."/>
            <person name="Ward B.J."/>
            <person name="Allen A."/>
            <person name="Barry K."/>
            <person name="Falciatore A."/>
            <person name="Ferrante M."/>
            <person name="Fortunato A.E."/>
            <person name="Gloeckner G."/>
            <person name="Gruber A."/>
            <person name="Hipkin R."/>
            <person name="Janech M."/>
            <person name="Kroth P."/>
            <person name="Leese F."/>
            <person name="Lindquist E."/>
            <person name="Lyon B.R."/>
            <person name="Martin J."/>
            <person name="Mayer C."/>
            <person name="Parker M."/>
            <person name="Quesneville H."/>
            <person name="Raymond J."/>
            <person name="Uhlig C."/>
            <person name="Valentin K.U."/>
            <person name="Worden A.Z."/>
            <person name="Armbrust E.V."/>
            <person name="Bowler C."/>
            <person name="Green B."/>
            <person name="Moulton V."/>
            <person name="Van Oosterhout C."/>
            <person name="Grigoriev I."/>
        </authorList>
    </citation>
    <scope>NUCLEOTIDE SEQUENCE [LARGE SCALE GENOMIC DNA]</scope>
    <source>
        <strain evidence="6 7">CCMP1102</strain>
    </source>
</reference>
<keyword evidence="4" id="KW-0949">S-adenosyl-L-methionine</keyword>
<dbReference type="EMBL" id="KV784358">
    <property type="protein sequence ID" value="OEU16590.1"/>
    <property type="molecule type" value="Genomic_DNA"/>
</dbReference>
<evidence type="ECO:0000256" key="5">
    <source>
        <dbReference type="SAM" id="MobiDB-lite"/>
    </source>
</evidence>
<dbReference type="GO" id="GO:0016279">
    <property type="term" value="F:protein-lysine N-methyltransferase activity"/>
    <property type="evidence" value="ECO:0007669"/>
    <property type="project" value="InterPro"/>
</dbReference>
<proteinExistence type="inferred from homology"/>
<dbReference type="KEGG" id="fcy:FRACYDRAFT_261309"/>
<organism evidence="6 7">
    <name type="scientific">Fragilariopsis cylindrus CCMP1102</name>
    <dbReference type="NCBI Taxonomy" id="635003"/>
    <lineage>
        <taxon>Eukaryota</taxon>
        <taxon>Sar</taxon>
        <taxon>Stramenopiles</taxon>
        <taxon>Ochrophyta</taxon>
        <taxon>Bacillariophyta</taxon>
        <taxon>Bacillariophyceae</taxon>
        <taxon>Bacillariophycidae</taxon>
        <taxon>Bacillariales</taxon>
        <taxon>Bacillariaceae</taxon>
        <taxon>Fragilariopsis</taxon>
    </lineage>
</organism>
<dbReference type="OrthoDB" id="66144at2759"/>
<dbReference type="InterPro" id="IPR029063">
    <property type="entry name" value="SAM-dependent_MTases_sf"/>
</dbReference>
<evidence type="ECO:0008006" key="8">
    <source>
        <dbReference type="Google" id="ProtNLM"/>
    </source>
</evidence>
<keyword evidence="3" id="KW-0808">Transferase</keyword>
<evidence type="ECO:0000313" key="7">
    <source>
        <dbReference type="Proteomes" id="UP000095751"/>
    </source>
</evidence>
<dbReference type="Gene3D" id="3.40.50.150">
    <property type="entry name" value="Vaccinia Virus protein VP39"/>
    <property type="match status" value="1"/>
</dbReference>
<dbReference type="Proteomes" id="UP000095751">
    <property type="component" value="Unassembled WGS sequence"/>
</dbReference>
<evidence type="ECO:0000256" key="4">
    <source>
        <dbReference type="ARBA" id="ARBA00022691"/>
    </source>
</evidence>
<comment type="similarity">
    <text evidence="1">Belongs to the ANT/ATPSC lysine N-methyltransferase family.</text>
</comment>
<evidence type="ECO:0000313" key="6">
    <source>
        <dbReference type="EMBL" id="OEU16590.1"/>
    </source>
</evidence>
<keyword evidence="7" id="KW-1185">Reference proteome</keyword>
<dbReference type="GO" id="GO:0032259">
    <property type="term" value="P:methylation"/>
    <property type="evidence" value="ECO:0007669"/>
    <property type="project" value="UniProtKB-KW"/>
</dbReference>